<feature type="transmembrane region" description="Helical" evidence="1">
    <location>
        <begin position="20"/>
        <end position="43"/>
    </location>
</feature>
<keyword evidence="1" id="KW-1133">Transmembrane helix</keyword>
<name>A0A6J4HR37_9BACT</name>
<dbReference type="EMBL" id="CADCTA010000051">
    <property type="protein sequence ID" value="CAA9230571.1"/>
    <property type="molecule type" value="Genomic_DNA"/>
</dbReference>
<reference evidence="2" key="1">
    <citation type="submission" date="2020-02" db="EMBL/GenBank/DDBJ databases">
        <authorList>
            <person name="Meier V. D."/>
        </authorList>
    </citation>
    <scope>NUCLEOTIDE SEQUENCE</scope>
    <source>
        <strain evidence="2">AVDCRST_MAG42</strain>
    </source>
</reference>
<dbReference type="InterPro" id="IPR045584">
    <property type="entry name" value="Pilin-like"/>
</dbReference>
<evidence type="ECO:0008006" key="3">
    <source>
        <dbReference type="Google" id="ProtNLM"/>
    </source>
</evidence>
<evidence type="ECO:0000256" key="1">
    <source>
        <dbReference type="SAM" id="Phobius"/>
    </source>
</evidence>
<proteinExistence type="predicted"/>
<sequence>MRAGRSLFSLRPRQLARRAFTLLELAITVIIVAILVALVIAAISKMRARAQRITCMANLRALSTAANLHVQQHGSWPQIPVGDAGTPTEEYSEAWIKTLSPFGPTRQTWICPRIQNLLQNPDYSTPETARVDYIATPFDDKPTSPMEWPRQPWFVEAGDVHGNGNLIIFTDGSISDLKTVVAESQPKK</sequence>
<dbReference type="SUPFAM" id="SSF54523">
    <property type="entry name" value="Pili subunits"/>
    <property type="match status" value="1"/>
</dbReference>
<gene>
    <name evidence="2" type="ORF">AVDCRST_MAG42-1106</name>
</gene>
<keyword evidence="1" id="KW-0472">Membrane</keyword>
<dbReference type="AlphaFoldDB" id="A0A6J4HR37"/>
<keyword evidence="1" id="KW-0812">Transmembrane</keyword>
<dbReference type="PANTHER" id="PTHR30093">
    <property type="entry name" value="GENERAL SECRETION PATHWAY PROTEIN G"/>
    <property type="match status" value="1"/>
</dbReference>
<protein>
    <recommendedName>
        <fullName evidence="3">Type II secretion system protein GspG C-terminal domain-containing protein</fullName>
    </recommendedName>
</protein>
<accession>A0A6J4HR37</accession>
<dbReference type="NCBIfam" id="TIGR02532">
    <property type="entry name" value="IV_pilin_GFxxxE"/>
    <property type="match status" value="1"/>
</dbReference>
<evidence type="ECO:0000313" key="2">
    <source>
        <dbReference type="EMBL" id="CAA9230571.1"/>
    </source>
</evidence>
<organism evidence="2">
    <name type="scientific">uncultured Chthoniobacterales bacterium</name>
    <dbReference type="NCBI Taxonomy" id="1836801"/>
    <lineage>
        <taxon>Bacteria</taxon>
        <taxon>Pseudomonadati</taxon>
        <taxon>Verrucomicrobiota</taxon>
        <taxon>Spartobacteria</taxon>
        <taxon>Chthoniobacterales</taxon>
        <taxon>environmental samples</taxon>
    </lineage>
</organism>
<dbReference type="Gene3D" id="3.30.700.10">
    <property type="entry name" value="Glycoprotein, Type 4 Pilin"/>
    <property type="match status" value="1"/>
</dbReference>
<dbReference type="InterPro" id="IPR012902">
    <property type="entry name" value="N_methyl_site"/>
</dbReference>